<evidence type="ECO:0000256" key="1">
    <source>
        <dbReference type="ARBA" id="ARBA00004651"/>
    </source>
</evidence>
<reference evidence="7" key="1">
    <citation type="submission" date="2022-05" db="EMBL/GenBank/DDBJ databases">
        <authorList>
            <person name="Tuo L."/>
        </authorList>
    </citation>
    <scope>NUCLEOTIDE SEQUENCE</scope>
    <source>
        <strain evidence="7">BSK12Z-4</strain>
    </source>
</reference>
<proteinExistence type="predicted"/>
<feature type="transmembrane region" description="Helical" evidence="6">
    <location>
        <begin position="95"/>
        <end position="116"/>
    </location>
</feature>
<dbReference type="Pfam" id="PF03788">
    <property type="entry name" value="LrgA"/>
    <property type="match status" value="1"/>
</dbReference>
<evidence type="ECO:0000256" key="2">
    <source>
        <dbReference type="ARBA" id="ARBA00022475"/>
    </source>
</evidence>
<dbReference type="EMBL" id="JAMOIL010000012">
    <property type="protein sequence ID" value="MCM0620823.1"/>
    <property type="molecule type" value="Genomic_DNA"/>
</dbReference>
<evidence type="ECO:0000313" key="8">
    <source>
        <dbReference type="Proteomes" id="UP001139485"/>
    </source>
</evidence>
<dbReference type="AlphaFoldDB" id="A0A9X2D7R6"/>
<name>A0A9X2D7R6_9ACTN</name>
<keyword evidence="4 6" id="KW-1133">Transmembrane helix</keyword>
<accession>A0A9X2D7R6</accession>
<organism evidence="7 8">
    <name type="scientific">Nocardioides bruguierae</name>
    <dbReference type="NCBI Taxonomy" id="2945102"/>
    <lineage>
        <taxon>Bacteria</taxon>
        <taxon>Bacillati</taxon>
        <taxon>Actinomycetota</taxon>
        <taxon>Actinomycetes</taxon>
        <taxon>Propionibacteriales</taxon>
        <taxon>Nocardioidaceae</taxon>
        <taxon>Nocardioides</taxon>
    </lineage>
</organism>
<feature type="transmembrane region" description="Helical" evidence="6">
    <location>
        <begin position="67"/>
        <end position="89"/>
    </location>
</feature>
<dbReference type="GO" id="GO:0005886">
    <property type="term" value="C:plasma membrane"/>
    <property type="evidence" value="ECO:0007669"/>
    <property type="project" value="UniProtKB-SubCell"/>
</dbReference>
<dbReference type="PANTHER" id="PTHR33931:SF2">
    <property type="entry name" value="HOLIN-LIKE PROTEIN CIDA"/>
    <property type="match status" value="1"/>
</dbReference>
<dbReference type="InterPro" id="IPR005538">
    <property type="entry name" value="LrgA/CidA"/>
</dbReference>
<comment type="subcellular location">
    <subcellularLocation>
        <location evidence="1">Cell membrane</location>
        <topology evidence="1">Multi-pass membrane protein</topology>
    </subcellularLocation>
</comment>
<comment type="caution">
    <text evidence="7">The sequence shown here is derived from an EMBL/GenBank/DDBJ whole genome shotgun (WGS) entry which is preliminary data.</text>
</comment>
<dbReference type="Proteomes" id="UP001139485">
    <property type="component" value="Unassembled WGS sequence"/>
</dbReference>
<evidence type="ECO:0000256" key="6">
    <source>
        <dbReference type="SAM" id="Phobius"/>
    </source>
</evidence>
<gene>
    <name evidence="7" type="ORF">M8330_11035</name>
</gene>
<keyword evidence="5 6" id="KW-0472">Membrane</keyword>
<dbReference type="RefSeq" id="WP_250052227.1">
    <property type="nucleotide sequence ID" value="NZ_JAMJPH010000003.1"/>
</dbReference>
<evidence type="ECO:0000256" key="4">
    <source>
        <dbReference type="ARBA" id="ARBA00022989"/>
    </source>
</evidence>
<sequence>MPFLTGLTWLLGCQLVGTLLVHLTDLPVPGPVVGMLLLLLVLRLRHPSEDGSPAGRGEGSVHVAADALLAHLQLFFVPAGVGVVAYLGLLRADAVPVLAGLVGSWLAGLVAVGLLAQLLGRRSARRGQGGGAA</sequence>
<protein>
    <submittedName>
        <fullName evidence="7">CidA/LrgA family protein</fullName>
    </submittedName>
</protein>
<keyword evidence="3 6" id="KW-0812">Transmembrane</keyword>
<evidence type="ECO:0000313" key="7">
    <source>
        <dbReference type="EMBL" id="MCM0620823.1"/>
    </source>
</evidence>
<keyword evidence="2" id="KW-1003">Cell membrane</keyword>
<keyword evidence="8" id="KW-1185">Reference proteome</keyword>
<feature type="transmembrane region" description="Helical" evidence="6">
    <location>
        <begin position="28"/>
        <end position="46"/>
    </location>
</feature>
<evidence type="ECO:0000256" key="3">
    <source>
        <dbReference type="ARBA" id="ARBA00022692"/>
    </source>
</evidence>
<dbReference type="PANTHER" id="PTHR33931">
    <property type="entry name" value="HOLIN-LIKE PROTEIN CIDA-RELATED"/>
    <property type="match status" value="1"/>
</dbReference>
<evidence type="ECO:0000256" key="5">
    <source>
        <dbReference type="ARBA" id="ARBA00023136"/>
    </source>
</evidence>